<gene>
    <name evidence="6" type="primary">LOC109887510</name>
</gene>
<keyword evidence="4" id="KW-0812">Transmembrane</keyword>
<evidence type="ECO:0000256" key="1">
    <source>
        <dbReference type="ARBA" id="ARBA00022734"/>
    </source>
</evidence>
<dbReference type="GeneTree" id="ENSGT01020000230338"/>
<evidence type="ECO:0000259" key="5">
    <source>
        <dbReference type="PROSITE" id="PS50041"/>
    </source>
</evidence>
<dbReference type="PROSITE" id="PS00615">
    <property type="entry name" value="C_TYPE_LECTIN_1"/>
    <property type="match status" value="1"/>
</dbReference>
<name>A0A8C7H2C2_ONCKI</name>
<keyword evidence="4" id="KW-0472">Membrane</keyword>
<keyword evidence="7" id="KW-1185">Reference proteome</keyword>
<keyword evidence="3" id="KW-0175">Coiled coil</keyword>
<accession>A0A8C7H2C2</accession>
<evidence type="ECO:0000256" key="2">
    <source>
        <dbReference type="ARBA" id="ARBA00023157"/>
    </source>
</evidence>
<protein>
    <submittedName>
        <fullName evidence="6">C-type lectin domain family 4 member E-like</fullName>
    </submittedName>
</protein>
<feature type="coiled-coil region" evidence="3">
    <location>
        <begin position="103"/>
        <end position="158"/>
    </location>
</feature>
<dbReference type="Gene3D" id="1.20.5.400">
    <property type="match status" value="1"/>
</dbReference>
<feature type="transmembrane region" description="Helical" evidence="4">
    <location>
        <begin position="56"/>
        <end position="81"/>
    </location>
</feature>
<dbReference type="InterPro" id="IPR018378">
    <property type="entry name" value="C-type_lectin_CS"/>
</dbReference>
<dbReference type="GO" id="GO:0030246">
    <property type="term" value="F:carbohydrate binding"/>
    <property type="evidence" value="ECO:0007669"/>
    <property type="project" value="UniProtKB-KW"/>
</dbReference>
<reference evidence="6" key="1">
    <citation type="submission" date="2025-08" db="UniProtKB">
        <authorList>
            <consortium name="Ensembl"/>
        </authorList>
    </citation>
    <scope>IDENTIFICATION</scope>
</reference>
<dbReference type="SMART" id="SM00034">
    <property type="entry name" value="CLECT"/>
    <property type="match status" value="1"/>
</dbReference>
<reference evidence="6" key="2">
    <citation type="submission" date="2025-09" db="UniProtKB">
        <authorList>
            <consortium name="Ensembl"/>
        </authorList>
    </citation>
    <scope>IDENTIFICATION</scope>
</reference>
<dbReference type="CDD" id="cd03590">
    <property type="entry name" value="CLECT_DC-SIGN_like"/>
    <property type="match status" value="1"/>
</dbReference>
<dbReference type="Gene3D" id="3.10.100.10">
    <property type="entry name" value="Mannose-Binding Protein A, subunit A"/>
    <property type="match status" value="1"/>
</dbReference>
<evidence type="ECO:0000313" key="7">
    <source>
        <dbReference type="Proteomes" id="UP000694557"/>
    </source>
</evidence>
<dbReference type="PANTHER" id="PTHR22803">
    <property type="entry name" value="MANNOSE, PHOSPHOLIPASE, LECTIN RECEPTOR RELATED"/>
    <property type="match status" value="1"/>
</dbReference>
<dbReference type="InterPro" id="IPR001304">
    <property type="entry name" value="C-type_lectin-like"/>
</dbReference>
<keyword evidence="2" id="KW-1015">Disulfide bond</keyword>
<evidence type="ECO:0000313" key="6">
    <source>
        <dbReference type="Ensembl" id="ENSOKIP00005049496.1"/>
    </source>
</evidence>
<dbReference type="InterPro" id="IPR016187">
    <property type="entry name" value="CTDL_fold"/>
</dbReference>
<dbReference type="AlphaFoldDB" id="A0A8C7H2C2"/>
<dbReference type="InterPro" id="IPR050111">
    <property type="entry name" value="C-type_lectin/snaclec_domain"/>
</dbReference>
<evidence type="ECO:0000256" key="4">
    <source>
        <dbReference type="SAM" id="Phobius"/>
    </source>
</evidence>
<dbReference type="InterPro" id="IPR033989">
    <property type="entry name" value="CD209-like_CTLD"/>
</dbReference>
<keyword evidence="4" id="KW-1133">Transmembrane helix</keyword>
<dbReference type="Pfam" id="PF00059">
    <property type="entry name" value="Lectin_C"/>
    <property type="match status" value="1"/>
</dbReference>
<evidence type="ECO:0000256" key="3">
    <source>
        <dbReference type="SAM" id="Coils"/>
    </source>
</evidence>
<dbReference type="Proteomes" id="UP000694557">
    <property type="component" value="Unassembled WGS sequence"/>
</dbReference>
<dbReference type="PROSITE" id="PS50041">
    <property type="entry name" value="C_TYPE_LECTIN_2"/>
    <property type="match status" value="1"/>
</dbReference>
<proteinExistence type="predicted"/>
<dbReference type="InterPro" id="IPR016186">
    <property type="entry name" value="C-type_lectin-like/link_sf"/>
</dbReference>
<dbReference type="SUPFAM" id="SSF56436">
    <property type="entry name" value="C-type lectin-like"/>
    <property type="match status" value="1"/>
</dbReference>
<dbReference type="Ensembl" id="ENSOKIT00005052188.1">
    <property type="protein sequence ID" value="ENSOKIP00005049496.1"/>
    <property type="gene ID" value="ENSOKIG00005020787.1"/>
</dbReference>
<organism evidence="6 7">
    <name type="scientific">Oncorhynchus kisutch</name>
    <name type="common">Coho salmon</name>
    <name type="synonym">Salmo kisutch</name>
    <dbReference type="NCBI Taxonomy" id="8019"/>
    <lineage>
        <taxon>Eukaryota</taxon>
        <taxon>Metazoa</taxon>
        <taxon>Chordata</taxon>
        <taxon>Craniata</taxon>
        <taxon>Vertebrata</taxon>
        <taxon>Euteleostomi</taxon>
        <taxon>Actinopterygii</taxon>
        <taxon>Neopterygii</taxon>
        <taxon>Teleostei</taxon>
        <taxon>Protacanthopterygii</taxon>
        <taxon>Salmoniformes</taxon>
        <taxon>Salmonidae</taxon>
        <taxon>Salmoninae</taxon>
        <taxon>Oncorhynchus</taxon>
    </lineage>
</organism>
<feature type="domain" description="C-type lectin" evidence="5">
    <location>
        <begin position="173"/>
        <end position="287"/>
    </location>
</feature>
<sequence>MSEGVYEIPDGFEDDEPDTMKNTDIDGQIYANVRTFKPSPRDGVVASEPDSSGKRLFLVAAVCLGLLCVLLAGIIGLSVYYNRVIKDSEDKRNNLSQSCSLYKTNATAERDQLQIRYNNLTEERDQLQTRYNNLTEERDQLQTRYNNLTEEKGHIQAKLFVMGQYCQEGWRYFDSSLYFLSTEKKTWEESRQDCKRRGADLVIINSREEQTFLFNLHLRAWIGLNDSVTEETWKWVDGTTLTTGYWSAGQPDDNGQEDCVEIYYGQDDPVKTWNDENCHKYHDWICEKVV</sequence>
<keyword evidence="1" id="KW-0430">Lectin</keyword>